<organism evidence="1">
    <name type="scientific">marine metagenome</name>
    <dbReference type="NCBI Taxonomy" id="408172"/>
    <lineage>
        <taxon>unclassified sequences</taxon>
        <taxon>metagenomes</taxon>
        <taxon>ecological metagenomes</taxon>
    </lineage>
</organism>
<gene>
    <name evidence="1" type="ORF">METZ01_LOCUS483330</name>
</gene>
<name>A0A383CDM1_9ZZZZ</name>
<proteinExistence type="predicted"/>
<dbReference type="AlphaFoldDB" id="A0A383CDM1"/>
<evidence type="ECO:0000313" key="1">
    <source>
        <dbReference type="EMBL" id="SVE30476.1"/>
    </source>
</evidence>
<feature type="non-terminal residue" evidence="1">
    <location>
        <position position="156"/>
    </location>
</feature>
<protein>
    <submittedName>
        <fullName evidence="1">Uncharacterized protein</fullName>
    </submittedName>
</protein>
<feature type="non-terminal residue" evidence="1">
    <location>
        <position position="1"/>
    </location>
</feature>
<reference evidence="1" key="1">
    <citation type="submission" date="2018-05" db="EMBL/GenBank/DDBJ databases">
        <authorList>
            <person name="Lanie J.A."/>
            <person name="Ng W.-L."/>
            <person name="Kazmierczak K.M."/>
            <person name="Andrzejewski T.M."/>
            <person name="Davidsen T.M."/>
            <person name="Wayne K.J."/>
            <person name="Tettelin H."/>
            <person name="Glass J.I."/>
            <person name="Rusch D."/>
            <person name="Podicherti R."/>
            <person name="Tsui H.-C.T."/>
            <person name="Winkler M.E."/>
        </authorList>
    </citation>
    <scope>NUCLEOTIDE SEQUENCE</scope>
</reference>
<accession>A0A383CDM1</accession>
<dbReference type="EMBL" id="UINC01208096">
    <property type="protein sequence ID" value="SVE30476.1"/>
    <property type="molecule type" value="Genomic_DNA"/>
</dbReference>
<sequence length="156" mass="17443">VDPPLIFLNYFVDPKRRSRHYRDLLAHLDPTKYVFTDTLSAGDEPRVRIIVNKTRELSANTLATFPHLAGICLNTTDQWMLTFDDNNSPITIQTVDTDRGTDVAEVAVLLMLTGLKTLAAGARWHAFRSPTRFYRQLVAPTAGETVGAHNWTGTST</sequence>